<gene>
    <name evidence="1" type="ORF">MSTO_01780</name>
</gene>
<keyword evidence="2" id="KW-1185">Reference proteome</keyword>
<dbReference type="SUPFAM" id="SSF51735">
    <property type="entry name" value="NAD(P)-binding Rossmann-fold domains"/>
    <property type="match status" value="1"/>
</dbReference>
<evidence type="ECO:0000313" key="1">
    <source>
        <dbReference type="EMBL" id="BBY19973.1"/>
    </source>
</evidence>
<organism evidence="1 2">
    <name type="scientific">Mycobacterium stomatepiae</name>
    <dbReference type="NCBI Taxonomy" id="470076"/>
    <lineage>
        <taxon>Bacteria</taxon>
        <taxon>Bacillati</taxon>
        <taxon>Actinomycetota</taxon>
        <taxon>Actinomycetes</taxon>
        <taxon>Mycobacteriales</taxon>
        <taxon>Mycobacteriaceae</taxon>
        <taxon>Mycobacterium</taxon>
        <taxon>Mycobacterium simiae complex</taxon>
    </lineage>
</organism>
<dbReference type="Proteomes" id="UP000467130">
    <property type="component" value="Chromosome"/>
</dbReference>
<dbReference type="AlphaFoldDB" id="A0A7I7Q0Y5"/>
<dbReference type="EMBL" id="AP022587">
    <property type="protein sequence ID" value="BBY19973.1"/>
    <property type="molecule type" value="Genomic_DNA"/>
</dbReference>
<dbReference type="InterPro" id="IPR036291">
    <property type="entry name" value="NAD(P)-bd_dom_sf"/>
</dbReference>
<sequence>MYLITGAGGGIGSVSRSVVEELRSRGAQVRAMVHHDNARATDDVERITGQPALSVEQYVAANPQLFA</sequence>
<evidence type="ECO:0000313" key="2">
    <source>
        <dbReference type="Proteomes" id="UP000467130"/>
    </source>
</evidence>
<accession>A0A7I7Q0Y5</accession>
<proteinExistence type="predicted"/>
<dbReference type="RefSeq" id="WP_179969139.1">
    <property type="nucleotide sequence ID" value="NZ_AP022587.1"/>
</dbReference>
<protein>
    <submittedName>
        <fullName evidence="1">Uncharacterized protein</fullName>
    </submittedName>
</protein>
<dbReference type="KEGG" id="msto:MSTO_01780"/>
<reference evidence="1 2" key="1">
    <citation type="journal article" date="2019" name="Emerg. Microbes Infect.">
        <title>Comprehensive subspecies identification of 175 nontuberculous mycobacteria species based on 7547 genomic profiles.</title>
        <authorList>
            <person name="Matsumoto Y."/>
            <person name="Kinjo T."/>
            <person name="Motooka D."/>
            <person name="Nabeya D."/>
            <person name="Jung N."/>
            <person name="Uechi K."/>
            <person name="Horii T."/>
            <person name="Iida T."/>
            <person name="Fujita J."/>
            <person name="Nakamura S."/>
        </authorList>
    </citation>
    <scope>NUCLEOTIDE SEQUENCE [LARGE SCALE GENOMIC DNA]</scope>
    <source>
        <strain evidence="1 2">JCM 17783</strain>
    </source>
</reference>
<name>A0A7I7Q0Y5_9MYCO</name>
<dbReference type="Gene3D" id="3.40.50.720">
    <property type="entry name" value="NAD(P)-binding Rossmann-like Domain"/>
    <property type="match status" value="1"/>
</dbReference>